<keyword evidence="2" id="KW-1185">Reference proteome</keyword>
<accession>A0ABX2ZWC5</accession>
<evidence type="ECO:0000313" key="1">
    <source>
        <dbReference type="EMBL" id="ODG92965.1"/>
    </source>
</evidence>
<reference evidence="1 2" key="1">
    <citation type="submission" date="2016-07" db="EMBL/GenBank/DDBJ databases">
        <authorList>
            <person name="Townsley L."/>
            <person name="Shank E.A."/>
        </authorList>
    </citation>
    <scope>NUCLEOTIDE SEQUENCE [LARGE SCALE GENOMIC DNA]</scope>
    <source>
        <strain evidence="1 2">CH01</strain>
    </source>
</reference>
<gene>
    <name evidence="1" type="ORF">BED47_17450</name>
</gene>
<organism evidence="1 2">
    <name type="scientific">Gottfriedia luciferensis</name>
    <dbReference type="NCBI Taxonomy" id="178774"/>
    <lineage>
        <taxon>Bacteria</taxon>
        <taxon>Bacillati</taxon>
        <taxon>Bacillota</taxon>
        <taxon>Bacilli</taxon>
        <taxon>Bacillales</taxon>
        <taxon>Bacillaceae</taxon>
        <taxon>Gottfriedia</taxon>
    </lineage>
</organism>
<proteinExistence type="predicted"/>
<evidence type="ECO:0000313" key="2">
    <source>
        <dbReference type="Proteomes" id="UP000094580"/>
    </source>
</evidence>
<comment type="caution">
    <text evidence="1">The sequence shown here is derived from an EMBL/GenBank/DDBJ whole genome shotgun (WGS) entry which is preliminary data.</text>
</comment>
<dbReference type="EMBL" id="MDKC01000004">
    <property type="protein sequence ID" value="ODG92965.1"/>
    <property type="molecule type" value="Genomic_DNA"/>
</dbReference>
<sequence length="141" mass="16177">MLLVKEKVYSTNKSVKSDETIHTEVFQMNEEKVIKLKFLSSNSPRNQGVGFISENGISINDAQKQKTVIIWRSETQSELTLKCSSGFLNVFNVWEEERMVGFHDFQSGMRIKKENDVMFYSCNDAFANGDFTSLVFSLQIL</sequence>
<protein>
    <submittedName>
        <fullName evidence="1">Uncharacterized protein</fullName>
    </submittedName>
</protein>
<name>A0ABX2ZWC5_9BACI</name>
<dbReference type="Proteomes" id="UP000094580">
    <property type="component" value="Unassembled WGS sequence"/>
</dbReference>